<reference evidence="4 5" key="1">
    <citation type="submission" date="2024-08" db="EMBL/GenBank/DDBJ databases">
        <authorList>
            <person name="Cucini C."/>
            <person name="Frati F."/>
        </authorList>
    </citation>
    <scope>NUCLEOTIDE SEQUENCE [LARGE SCALE GENOMIC DNA]</scope>
</reference>
<feature type="domain" description="C2H2-type" evidence="3">
    <location>
        <begin position="119"/>
        <end position="141"/>
    </location>
</feature>
<dbReference type="Proteomes" id="UP001642540">
    <property type="component" value="Unassembled WGS sequence"/>
</dbReference>
<dbReference type="EMBL" id="CAXLJM020000008">
    <property type="protein sequence ID" value="CAL8075611.1"/>
    <property type="molecule type" value="Genomic_DNA"/>
</dbReference>
<dbReference type="SUPFAM" id="SSF57667">
    <property type="entry name" value="beta-beta-alpha zinc fingers"/>
    <property type="match status" value="1"/>
</dbReference>
<keyword evidence="5" id="KW-1185">Reference proteome</keyword>
<keyword evidence="2" id="KW-1133">Transmembrane helix</keyword>
<evidence type="ECO:0000256" key="1">
    <source>
        <dbReference type="SAM" id="MobiDB-lite"/>
    </source>
</evidence>
<feature type="region of interest" description="Disordered" evidence="1">
    <location>
        <begin position="312"/>
        <end position="331"/>
    </location>
</feature>
<evidence type="ECO:0000256" key="2">
    <source>
        <dbReference type="SAM" id="Phobius"/>
    </source>
</evidence>
<name>A0ABP1PU82_9HEXA</name>
<comment type="caution">
    <text evidence="4">The sequence shown here is derived from an EMBL/GenBank/DDBJ whole genome shotgun (WGS) entry which is preliminary data.</text>
</comment>
<sequence length="359" mass="40246">MNMNGNNGLLLPSKGDMNQNLESECSFNSTIQKASRIIQPPQQESSRSAVTSFTRVSSEEGGLMGETNIWSTAVNLQVETEVKNESASSYIRRRRTVFEFRKDPLRRQMKHTAETPYYCDQCPFKCNRQVNFKLHLMTKIHTKTRGKANSMVKAAALKDLKRNVKAKAKLKRISVARHQGAVRGATSEEWKLIPPPENRSQNHFITDLDVANPFPVTTLSYSNAAEIEMSILNRPECHETGENGLKNEQSTYFLKSQTLQTDMGYVNPAFDDSESLRSASTNAAVHENTIIAERDSEDYVIDVNGNDLAADTASGTPDDQGVNPATRNIPGQTATDENKTVAFYIFFVVCIYILFWLLM</sequence>
<protein>
    <recommendedName>
        <fullName evidence="3">C2H2-type domain-containing protein</fullName>
    </recommendedName>
</protein>
<evidence type="ECO:0000313" key="4">
    <source>
        <dbReference type="EMBL" id="CAL8075611.1"/>
    </source>
</evidence>
<dbReference type="InterPro" id="IPR036236">
    <property type="entry name" value="Znf_C2H2_sf"/>
</dbReference>
<proteinExistence type="predicted"/>
<keyword evidence="2" id="KW-0472">Membrane</keyword>
<feature type="transmembrane region" description="Helical" evidence="2">
    <location>
        <begin position="341"/>
        <end position="358"/>
    </location>
</feature>
<accession>A0ABP1PU82</accession>
<dbReference type="PROSITE" id="PS00028">
    <property type="entry name" value="ZINC_FINGER_C2H2_1"/>
    <property type="match status" value="1"/>
</dbReference>
<keyword evidence="2" id="KW-0812">Transmembrane</keyword>
<dbReference type="Gene3D" id="3.30.160.60">
    <property type="entry name" value="Classic Zinc Finger"/>
    <property type="match status" value="1"/>
</dbReference>
<evidence type="ECO:0000313" key="5">
    <source>
        <dbReference type="Proteomes" id="UP001642540"/>
    </source>
</evidence>
<organism evidence="4 5">
    <name type="scientific">Orchesella dallaii</name>
    <dbReference type="NCBI Taxonomy" id="48710"/>
    <lineage>
        <taxon>Eukaryota</taxon>
        <taxon>Metazoa</taxon>
        <taxon>Ecdysozoa</taxon>
        <taxon>Arthropoda</taxon>
        <taxon>Hexapoda</taxon>
        <taxon>Collembola</taxon>
        <taxon>Entomobryomorpha</taxon>
        <taxon>Entomobryoidea</taxon>
        <taxon>Orchesellidae</taxon>
        <taxon>Orchesellinae</taxon>
        <taxon>Orchesella</taxon>
    </lineage>
</organism>
<gene>
    <name evidence="4" type="ORF">ODALV1_LOCUS3231</name>
</gene>
<feature type="compositionally biased region" description="Polar residues" evidence="1">
    <location>
        <begin position="313"/>
        <end position="331"/>
    </location>
</feature>
<evidence type="ECO:0000259" key="3">
    <source>
        <dbReference type="PROSITE" id="PS00028"/>
    </source>
</evidence>
<dbReference type="InterPro" id="IPR013087">
    <property type="entry name" value="Znf_C2H2_type"/>
</dbReference>